<dbReference type="InterPro" id="IPR041238">
    <property type="entry name" value="Rap1a"/>
</dbReference>
<dbReference type="EMBL" id="CP000282">
    <property type="protein sequence ID" value="ABD79973.1"/>
    <property type="molecule type" value="Genomic_DNA"/>
</dbReference>
<sequence length="153" mass="16539">MRFIIKLLLCVGFANVGLVHAISDGHELLENCKAVEGIAQYKPEIILGKARELAASGNKDDVTVGELNELLSSAEALRAASCVGFLSGFGGANALSPLKHKGKQMFCVPKEITINQMAAISVKWMLENEDKLQFKAYEVLAMSTIANFPCPRT</sequence>
<dbReference type="KEGG" id="sde:Sde_0711"/>
<accession>Q21MV6</accession>
<dbReference type="Proteomes" id="UP000001947">
    <property type="component" value="Chromosome"/>
</dbReference>
<name>Q21MV6_SACD2</name>
<dbReference type="AlphaFoldDB" id="Q21MV6"/>
<gene>
    <name evidence="3" type="ordered locus">Sde_0711</name>
</gene>
<reference evidence="3 4" key="1">
    <citation type="journal article" date="2008" name="PLoS Genet.">
        <title>Complete genome sequence of the complex carbohydrate-degrading marine bacterium, Saccharophagus degradans strain 2-40 T.</title>
        <authorList>
            <person name="Weiner R.M."/>
            <person name="Taylor L.E.II."/>
            <person name="Henrissat B."/>
            <person name="Hauser L."/>
            <person name="Land M."/>
            <person name="Coutinho P.M."/>
            <person name="Rancurel C."/>
            <person name="Saunders E.H."/>
            <person name="Longmire A.G."/>
            <person name="Zhang H."/>
            <person name="Bayer E.A."/>
            <person name="Gilbert H.J."/>
            <person name="Larimer F."/>
            <person name="Zhulin I.B."/>
            <person name="Ekborg N.A."/>
            <person name="Lamed R."/>
            <person name="Richardson P.M."/>
            <person name="Borovok I."/>
            <person name="Hutcheson S."/>
        </authorList>
    </citation>
    <scope>NUCLEOTIDE SEQUENCE [LARGE SCALE GENOMIC DNA]</scope>
    <source>
        <strain evidence="4">2-40 / ATCC 43961 / DSM 17024</strain>
    </source>
</reference>
<dbReference type="GeneID" id="98612394"/>
<keyword evidence="4" id="KW-1185">Reference proteome</keyword>
<feature type="domain" description="Rap1a immunity protein" evidence="2">
    <location>
        <begin position="68"/>
        <end position="150"/>
    </location>
</feature>
<evidence type="ECO:0000256" key="1">
    <source>
        <dbReference type="SAM" id="SignalP"/>
    </source>
</evidence>
<feature type="chain" id="PRO_5004199780" description="Rap1a immunity protein domain-containing protein" evidence="1">
    <location>
        <begin position="22"/>
        <end position="153"/>
    </location>
</feature>
<keyword evidence="1" id="KW-0732">Signal</keyword>
<evidence type="ECO:0000313" key="3">
    <source>
        <dbReference type="EMBL" id="ABD79973.1"/>
    </source>
</evidence>
<proteinExistence type="predicted"/>
<dbReference type="OrthoDB" id="7062115at2"/>
<feature type="signal peptide" evidence="1">
    <location>
        <begin position="1"/>
        <end position="21"/>
    </location>
</feature>
<dbReference type="Pfam" id="PF18602">
    <property type="entry name" value="Rap1a"/>
    <property type="match status" value="1"/>
</dbReference>
<organism evidence="3 4">
    <name type="scientific">Saccharophagus degradans (strain 2-40 / ATCC 43961 / DSM 17024)</name>
    <dbReference type="NCBI Taxonomy" id="203122"/>
    <lineage>
        <taxon>Bacteria</taxon>
        <taxon>Pseudomonadati</taxon>
        <taxon>Pseudomonadota</taxon>
        <taxon>Gammaproteobacteria</taxon>
        <taxon>Cellvibrionales</taxon>
        <taxon>Cellvibrionaceae</taxon>
        <taxon>Saccharophagus</taxon>
    </lineage>
</organism>
<dbReference type="RefSeq" id="WP_011467194.1">
    <property type="nucleotide sequence ID" value="NC_007912.1"/>
</dbReference>
<evidence type="ECO:0000259" key="2">
    <source>
        <dbReference type="Pfam" id="PF18602"/>
    </source>
</evidence>
<protein>
    <recommendedName>
        <fullName evidence="2">Rap1a immunity protein domain-containing protein</fullName>
    </recommendedName>
</protein>
<evidence type="ECO:0000313" key="4">
    <source>
        <dbReference type="Proteomes" id="UP000001947"/>
    </source>
</evidence>
<dbReference type="HOGENOM" id="CLU_1711947_0_0_6"/>